<dbReference type="AlphaFoldDB" id="A0A7W5AUQ7"/>
<keyword evidence="3" id="KW-1185">Reference proteome</keyword>
<reference evidence="2 3" key="1">
    <citation type="submission" date="2020-08" db="EMBL/GenBank/DDBJ databases">
        <title>Genomic Encyclopedia of Type Strains, Phase III (KMG-III): the genomes of soil and plant-associated and newly described type strains.</title>
        <authorList>
            <person name="Whitman W."/>
        </authorList>
    </citation>
    <scope>NUCLEOTIDE SEQUENCE [LARGE SCALE GENOMIC DNA]</scope>
    <source>
        <strain evidence="2 3">CECT 5862</strain>
    </source>
</reference>
<dbReference type="EMBL" id="JACHXK010000001">
    <property type="protein sequence ID" value="MBB3108616.1"/>
    <property type="molecule type" value="Genomic_DNA"/>
</dbReference>
<comment type="caution">
    <text evidence="2">The sequence shown here is derived from an EMBL/GenBank/DDBJ whole genome shotgun (WGS) entry which is preliminary data.</text>
</comment>
<organism evidence="2 3">
    <name type="scientific">Paenibacillus phyllosphaerae</name>
    <dbReference type="NCBI Taxonomy" id="274593"/>
    <lineage>
        <taxon>Bacteria</taxon>
        <taxon>Bacillati</taxon>
        <taxon>Bacillota</taxon>
        <taxon>Bacilli</taxon>
        <taxon>Bacillales</taxon>
        <taxon>Paenibacillaceae</taxon>
        <taxon>Paenibacillus</taxon>
    </lineage>
</organism>
<evidence type="ECO:0000313" key="2">
    <source>
        <dbReference type="EMBL" id="MBB3108616.1"/>
    </source>
</evidence>
<protein>
    <submittedName>
        <fullName evidence="2">Uncharacterized protein</fullName>
    </submittedName>
</protein>
<accession>A0A7W5AUQ7</accession>
<dbReference type="RefSeq" id="WP_183596872.1">
    <property type="nucleotide sequence ID" value="NZ_JACHXK010000001.1"/>
</dbReference>
<feature type="region of interest" description="Disordered" evidence="1">
    <location>
        <begin position="1"/>
        <end position="31"/>
    </location>
</feature>
<proteinExistence type="predicted"/>
<dbReference type="Proteomes" id="UP000570361">
    <property type="component" value="Unassembled WGS sequence"/>
</dbReference>
<name>A0A7W5AUQ7_9BACL</name>
<gene>
    <name evidence="2" type="ORF">FHS18_000644</name>
</gene>
<evidence type="ECO:0000313" key="3">
    <source>
        <dbReference type="Proteomes" id="UP000570361"/>
    </source>
</evidence>
<evidence type="ECO:0000256" key="1">
    <source>
        <dbReference type="SAM" id="MobiDB-lite"/>
    </source>
</evidence>
<sequence>MRGTWGPGIADLKTDEDYDPGMNRHANNGAQYGLKQEETAGPDSRQRLQLFFDRAAILLAAA</sequence>